<evidence type="ECO:0000256" key="2">
    <source>
        <dbReference type="SAM" id="Phobius"/>
    </source>
</evidence>
<accession>A0A9P8V228</accession>
<keyword evidence="2" id="KW-1133">Transmembrane helix</keyword>
<feature type="region of interest" description="Disordered" evidence="1">
    <location>
        <begin position="20"/>
        <end position="39"/>
    </location>
</feature>
<evidence type="ECO:0000313" key="4">
    <source>
        <dbReference type="Proteomes" id="UP000770015"/>
    </source>
</evidence>
<sequence length="150" mass="16310">MAARHDLEAQGHWRQVHLSFSSSASSANPPSSGGSPHAALPVERRTLYDSSRCATCSIGLQGRRMRALACTRLSLVVPTCLLAFLPLPITTPPCNGMPRAHGIGHIASWNKRWTQNQPTRWGARLAKTPIKLGWSPDGARGGTMREQMMS</sequence>
<keyword evidence="2" id="KW-0812">Transmembrane</keyword>
<keyword evidence="2" id="KW-0472">Membrane</keyword>
<keyword evidence="4" id="KW-1185">Reference proteome</keyword>
<proteinExistence type="predicted"/>
<evidence type="ECO:0000313" key="3">
    <source>
        <dbReference type="EMBL" id="KAH6665838.1"/>
    </source>
</evidence>
<comment type="caution">
    <text evidence="3">The sequence shown here is derived from an EMBL/GenBank/DDBJ whole genome shotgun (WGS) entry which is preliminary data.</text>
</comment>
<dbReference type="AlphaFoldDB" id="A0A9P8V228"/>
<name>A0A9P8V228_9PEZI</name>
<dbReference type="EMBL" id="JAGSXJ010000037">
    <property type="protein sequence ID" value="KAH6665838.1"/>
    <property type="molecule type" value="Genomic_DNA"/>
</dbReference>
<feature type="transmembrane region" description="Helical" evidence="2">
    <location>
        <begin position="69"/>
        <end position="89"/>
    </location>
</feature>
<protein>
    <submittedName>
        <fullName evidence="3">Uncharacterized protein</fullName>
    </submittedName>
</protein>
<gene>
    <name evidence="3" type="ORF">F5X68DRAFT_55099</name>
</gene>
<reference evidence="3" key="1">
    <citation type="journal article" date="2021" name="Nat. Commun.">
        <title>Genetic determinants of endophytism in the Arabidopsis root mycobiome.</title>
        <authorList>
            <person name="Mesny F."/>
            <person name="Miyauchi S."/>
            <person name="Thiergart T."/>
            <person name="Pickel B."/>
            <person name="Atanasova L."/>
            <person name="Karlsson M."/>
            <person name="Huettel B."/>
            <person name="Barry K.W."/>
            <person name="Haridas S."/>
            <person name="Chen C."/>
            <person name="Bauer D."/>
            <person name="Andreopoulos W."/>
            <person name="Pangilinan J."/>
            <person name="LaButti K."/>
            <person name="Riley R."/>
            <person name="Lipzen A."/>
            <person name="Clum A."/>
            <person name="Drula E."/>
            <person name="Henrissat B."/>
            <person name="Kohler A."/>
            <person name="Grigoriev I.V."/>
            <person name="Martin F.M."/>
            <person name="Hacquard S."/>
        </authorList>
    </citation>
    <scope>NUCLEOTIDE SEQUENCE</scope>
    <source>
        <strain evidence="3">MPI-SDFR-AT-0117</strain>
    </source>
</reference>
<evidence type="ECO:0000256" key="1">
    <source>
        <dbReference type="SAM" id="MobiDB-lite"/>
    </source>
</evidence>
<organism evidence="3 4">
    <name type="scientific">Plectosphaerella plurivora</name>
    <dbReference type="NCBI Taxonomy" id="936078"/>
    <lineage>
        <taxon>Eukaryota</taxon>
        <taxon>Fungi</taxon>
        <taxon>Dikarya</taxon>
        <taxon>Ascomycota</taxon>
        <taxon>Pezizomycotina</taxon>
        <taxon>Sordariomycetes</taxon>
        <taxon>Hypocreomycetidae</taxon>
        <taxon>Glomerellales</taxon>
        <taxon>Plectosphaerellaceae</taxon>
        <taxon>Plectosphaerella</taxon>
    </lineage>
</organism>
<dbReference type="Proteomes" id="UP000770015">
    <property type="component" value="Unassembled WGS sequence"/>
</dbReference>